<proteinExistence type="predicted"/>
<keyword evidence="2" id="KW-0963">Cytoplasm</keyword>
<comment type="subcellular location">
    <subcellularLocation>
        <location evidence="1">Cytoplasm</location>
    </subcellularLocation>
</comment>
<reference evidence="9 10" key="1">
    <citation type="submission" date="2019-03" db="EMBL/GenBank/DDBJ databases">
        <title>Porphyromonas levii Isolated from the Uterus of Dairy Cows.</title>
        <authorList>
            <person name="Francis A.M."/>
        </authorList>
    </citation>
    <scope>NUCLEOTIDE SEQUENCE [LARGE SCALE GENOMIC DNA]</scope>
    <source>
        <strain evidence="9 10">AF5678</strain>
    </source>
</reference>
<keyword evidence="4" id="KW-0159">Chromosome partition</keyword>
<dbReference type="GO" id="GO:0015074">
    <property type="term" value="P:DNA integration"/>
    <property type="evidence" value="ECO:0007669"/>
    <property type="project" value="UniProtKB-KW"/>
</dbReference>
<dbReference type="InterPro" id="IPR002104">
    <property type="entry name" value="Integrase_catalytic"/>
</dbReference>
<evidence type="ECO:0000256" key="6">
    <source>
        <dbReference type="ARBA" id="ARBA00023125"/>
    </source>
</evidence>
<dbReference type="AlphaFoldDB" id="A0A4Y8WMS1"/>
<evidence type="ECO:0000256" key="1">
    <source>
        <dbReference type="ARBA" id="ARBA00004496"/>
    </source>
</evidence>
<evidence type="ECO:0008006" key="11">
    <source>
        <dbReference type="Google" id="ProtNLM"/>
    </source>
</evidence>
<evidence type="ECO:0000256" key="8">
    <source>
        <dbReference type="ARBA" id="ARBA00023306"/>
    </source>
</evidence>
<dbReference type="PANTHER" id="PTHR30349">
    <property type="entry name" value="PHAGE INTEGRASE-RELATED"/>
    <property type="match status" value="1"/>
</dbReference>
<dbReference type="GO" id="GO:0005737">
    <property type="term" value="C:cytoplasm"/>
    <property type="evidence" value="ECO:0007669"/>
    <property type="project" value="UniProtKB-SubCell"/>
</dbReference>
<evidence type="ECO:0000256" key="5">
    <source>
        <dbReference type="ARBA" id="ARBA00022908"/>
    </source>
</evidence>
<dbReference type="InterPro" id="IPR011010">
    <property type="entry name" value="DNA_brk_join_enz"/>
</dbReference>
<dbReference type="OrthoDB" id="9801717at2"/>
<evidence type="ECO:0000256" key="4">
    <source>
        <dbReference type="ARBA" id="ARBA00022829"/>
    </source>
</evidence>
<dbReference type="GO" id="GO:0003677">
    <property type="term" value="F:DNA binding"/>
    <property type="evidence" value="ECO:0007669"/>
    <property type="project" value="UniProtKB-UniRule"/>
</dbReference>
<keyword evidence="7" id="KW-0233">DNA recombination</keyword>
<evidence type="ECO:0000256" key="2">
    <source>
        <dbReference type="ARBA" id="ARBA00022490"/>
    </source>
</evidence>
<dbReference type="Gene3D" id="1.10.150.130">
    <property type="match status" value="1"/>
</dbReference>
<dbReference type="Proteomes" id="UP000297225">
    <property type="component" value="Unassembled WGS sequence"/>
</dbReference>
<dbReference type="InterPro" id="IPR044068">
    <property type="entry name" value="CB"/>
</dbReference>
<protein>
    <recommendedName>
        <fullName evidence="11">Recombinase</fullName>
    </recommendedName>
</protein>
<evidence type="ECO:0000313" key="9">
    <source>
        <dbReference type="EMBL" id="TFH94450.1"/>
    </source>
</evidence>
<keyword evidence="3" id="KW-0132">Cell division</keyword>
<dbReference type="Gene3D" id="1.10.443.10">
    <property type="entry name" value="Intergrase catalytic core"/>
    <property type="match status" value="1"/>
</dbReference>
<dbReference type="GO" id="GO:0051301">
    <property type="term" value="P:cell division"/>
    <property type="evidence" value="ECO:0007669"/>
    <property type="project" value="UniProtKB-KW"/>
</dbReference>
<dbReference type="PROSITE" id="PS51900">
    <property type="entry name" value="CB"/>
    <property type="match status" value="1"/>
</dbReference>
<dbReference type="InterPro" id="IPR010998">
    <property type="entry name" value="Integrase_recombinase_N"/>
</dbReference>
<dbReference type="EMBL" id="SPNC01000120">
    <property type="protein sequence ID" value="TFH94450.1"/>
    <property type="molecule type" value="Genomic_DNA"/>
</dbReference>
<keyword evidence="10" id="KW-1185">Reference proteome</keyword>
<keyword evidence="8" id="KW-0131">Cell cycle</keyword>
<dbReference type="InterPro" id="IPR013762">
    <property type="entry name" value="Integrase-like_cat_sf"/>
</dbReference>
<dbReference type="GO" id="GO:0007059">
    <property type="term" value="P:chromosome segregation"/>
    <property type="evidence" value="ECO:0007669"/>
    <property type="project" value="UniProtKB-KW"/>
</dbReference>
<evidence type="ECO:0000256" key="3">
    <source>
        <dbReference type="ARBA" id="ARBA00022618"/>
    </source>
</evidence>
<evidence type="ECO:0000313" key="10">
    <source>
        <dbReference type="Proteomes" id="UP000297225"/>
    </source>
</evidence>
<dbReference type="RefSeq" id="WP_134849969.1">
    <property type="nucleotide sequence ID" value="NZ_CP197400.1"/>
</dbReference>
<dbReference type="STRING" id="1122973.GCA_000379925_01840"/>
<dbReference type="Pfam" id="PF00589">
    <property type="entry name" value="Phage_integrase"/>
    <property type="match status" value="1"/>
</dbReference>
<gene>
    <name evidence="9" type="ORF">E4P47_07410</name>
</gene>
<comment type="caution">
    <text evidence="9">The sequence shown here is derived from an EMBL/GenBank/DDBJ whole genome shotgun (WGS) entry which is preliminary data.</text>
</comment>
<dbReference type="InterPro" id="IPR050090">
    <property type="entry name" value="Tyrosine_recombinase_XerCD"/>
</dbReference>
<dbReference type="Pfam" id="PF02899">
    <property type="entry name" value="Phage_int_SAM_1"/>
    <property type="match status" value="1"/>
</dbReference>
<evidence type="ECO:0000256" key="7">
    <source>
        <dbReference type="ARBA" id="ARBA00023172"/>
    </source>
</evidence>
<dbReference type="SUPFAM" id="SSF56349">
    <property type="entry name" value="DNA breaking-rejoining enzymes"/>
    <property type="match status" value="1"/>
</dbReference>
<keyword evidence="5" id="KW-0229">DNA integration</keyword>
<accession>A0A4Y8WMS1</accession>
<dbReference type="InterPro" id="IPR004107">
    <property type="entry name" value="Integrase_SAM-like_N"/>
</dbReference>
<dbReference type="PANTHER" id="PTHR30349:SF77">
    <property type="entry name" value="TYROSINE RECOMBINASE XERC"/>
    <property type="match status" value="1"/>
</dbReference>
<dbReference type="PROSITE" id="PS51898">
    <property type="entry name" value="TYR_RECOMBINASE"/>
    <property type="match status" value="1"/>
</dbReference>
<sequence length="329" mass="37802">MSEHILKRFEGYLRYERGMSELTRTAYLGDIALWLKLEGKADMDDNAQLTDFLLSFDNRKARKSLIKLMSNGNTPRSVKRRLSAIRGLYNYLMKIELIERNPFKAVQVPKDGQYLPTFVNADVLTKRIEQLYKEAAEADTLEQQRLGWQHAFIVDLLFQTGMREAELVGLTLNNIDTREGRLKVLGKRNKERIIPLGSLICEKINLYLEYRSPSVDGCEQFLLDDKGKAATSQYIYKVVTKALAPLPQYSRKSPHVLRHSFATAMLNNGADLMSVKELLGHESISSTAVYTHTTFEELRKMYNAHPRSRGCTRKERRTDHEDEGTSSEF</sequence>
<keyword evidence="6" id="KW-0238">DNA-binding</keyword>
<name>A0A4Y8WMS1_9PORP</name>
<dbReference type="GO" id="GO:0006310">
    <property type="term" value="P:DNA recombination"/>
    <property type="evidence" value="ECO:0007669"/>
    <property type="project" value="UniProtKB-KW"/>
</dbReference>
<organism evidence="9 10">
    <name type="scientific">Porphyromonas levii</name>
    <dbReference type="NCBI Taxonomy" id="28114"/>
    <lineage>
        <taxon>Bacteria</taxon>
        <taxon>Pseudomonadati</taxon>
        <taxon>Bacteroidota</taxon>
        <taxon>Bacteroidia</taxon>
        <taxon>Bacteroidales</taxon>
        <taxon>Porphyromonadaceae</taxon>
        <taxon>Porphyromonas</taxon>
    </lineage>
</organism>